<reference evidence="2" key="1">
    <citation type="submission" date="2015-12" db="EMBL/GenBank/DDBJ databases">
        <authorList>
            <person name="Shamseldin A."/>
            <person name="Moawad H."/>
            <person name="Abd El-Rahim W.M."/>
            <person name="Sadowsky M.J."/>
        </authorList>
    </citation>
    <scope>NUCLEOTIDE SEQUENCE [LARGE SCALE GENOMIC DNA]</scope>
    <source>
        <strain evidence="2">JAM AC0309</strain>
    </source>
</reference>
<dbReference type="KEGG" id="malk:MalAC0309_2249"/>
<reference evidence="1 2" key="2">
    <citation type="submission" date="2016-01" db="EMBL/GenBank/DDBJ databases">
        <title>Microcella alkaliphila JAM AC0309 whole genome shotgun sequence.</title>
        <authorList>
            <person name="Kurata A."/>
            <person name="Hirose Y."/>
            <person name="Kishimoto N."/>
            <person name="Kobayashi T."/>
        </authorList>
    </citation>
    <scope>NUCLEOTIDE SEQUENCE [LARGE SCALE GENOMIC DNA]</scope>
    <source>
        <strain evidence="1 2">JAM AC0309</strain>
    </source>
</reference>
<sequence>MPPAYPRMSEPRRMLNPMTSRQCSKVACNNAAISTLTYDYADSMAVLGPLAQRREPHTYDLCEKHSQRLSAPQGWHIVRYSALGEVG</sequence>
<dbReference type="InterPro" id="IPR021888">
    <property type="entry name" value="DUF3499"/>
</dbReference>
<evidence type="ECO:0000313" key="2">
    <source>
        <dbReference type="Proteomes" id="UP000218965"/>
    </source>
</evidence>
<protein>
    <submittedName>
        <fullName evidence="1">DUF3499 domain containing protein</fullName>
    </submittedName>
</protein>
<dbReference type="EMBL" id="AP017315">
    <property type="protein sequence ID" value="BAU33091.1"/>
    <property type="molecule type" value="Genomic_DNA"/>
</dbReference>
<accession>A0A0U4NXZ8</accession>
<organism evidence="1 2">
    <name type="scientific">Microcella alkaliphila</name>
    <dbReference type="NCBI Taxonomy" id="279828"/>
    <lineage>
        <taxon>Bacteria</taxon>
        <taxon>Bacillati</taxon>
        <taxon>Actinomycetota</taxon>
        <taxon>Actinomycetes</taxon>
        <taxon>Micrococcales</taxon>
        <taxon>Microbacteriaceae</taxon>
        <taxon>Microcella</taxon>
    </lineage>
</organism>
<name>A0A0U4NXZ8_9MICO</name>
<dbReference type="AlphaFoldDB" id="A0A0U4NXZ8"/>
<gene>
    <name evidence="1" type="ORF">MalAC0309_2249</name>
</gene>
<proteinExistence type="predicted"/>
<dbReference type="Pfam" id="PF12005">
    <property type="entry name" value="DUF3499"/>
    <property type="match status" value="1"/>
</dbReference>
<evidence type="ECO:0000313" key="1">
    <source>
        <dbReference type="EMBL" id="BAU33091.1"/>
    </source>
</evidence>
<dbReference type="Proteomes" id="UP000218965">
    <property type="component" value="Chromosome"/>
</dbReference>